<dbReference type="RefSeq" id="WP_071166021.1">
    <property type="nucleotide sequence ID" value="NZ_CP017781.1"/>
</dbReference>
<feature type="transmembrane region" description="Helical" evidence="6">
    <location>
        <begin position="18"/>
        <end position="38"/>
    </location>
</feature>
<keyword evidence="4 6" id="KW-1133">Transmembrane helix</keyword>
<feature type="transmembrane region" description="Helical" evidence="6">
    <location>
        <begin position="131"/>
        <end position="157"/>
    </location>
</feature>
<feature type="domain" description="VTT" evidence="7">
    <location>
        <begin position="38"/>
        <end position="151"/>
    </location>
</feature>
<dbReference type="AlphaFoldDB" id="A0A1D9MBN4"/>
<keyword evidence="5 6" id="KW-0472">Membrane</keyword>
<feature type="transmembrane region" description="Helical" evidence="6">
    <location>
        <begin position="163"/>
        <end position="184"/>
    </location>
</feature>
<keyword evidence="2" id="KW-1003">Cell membrane</keyword>
<proteinExistence type="predicted"/>
<dbReference type="KEGG" id="rhp:LPB142_07720"/>
<name>A0A1D9MBN4_9RHOB</name>
<dbReference type="PANTHER" id="PTHR42709:SF6">
    <property type="entry name" value="UNDECAPRENYL PHOSPHATE TRANSPORTER A"/>
    <property type="match status" value="1"/>
</dbReference>
<dbReference type="Proteomes" id="UP000176562">
    <property type="component" value="Chromosome"/>
</dbReference>
<keyword evidence="9" id="KW-1185">Reference proteome</keyword>
<dbReference type="Pfam" id="PF09335">
    <property type="entry name" value="VTT_dom"/>
    <property type="match status" value="1"/>
</dbReference>
<evidence type="ECO:0000256" key="6">
    <source>
        <dbReference type="SAM" id="Phobius"/>
    </source>
</evidence>
<evidence type="ECO:0000313" key="9">
    <source>
        <dbReference type="Proteomes" id="UP000176562"/>
    </source>
</evidence>
<evidence type="ECO:0000256" key="2">
    <source>
        <dbReference type="ARBA" id="ARBA00022475"/>
    </source>
</evidence>
<accession>A0A1D9MBN4</accession>
<evidence type="ECO:0000313" key="8">
    <source>
        <dbReference type="EMBL" id="AOZ69218.1"/>
    </source>
</evidence>
<sequence>MIGLETVVALITKHGLTLLAPMAVVEGPIVTVIAAWLASRQLFDLWSVTVVVLVADMVGDMIWYGVGRWGLGPMPERWRRRLGLRRARLAALSAQFRSRGAKILMFGKWTHSAGLAVLVAAGAARMPAWRFFWVNSLISVPKVLIFVAIGYGFGAAYGQIDGWIFKGSALALGLIVAIGLGFAAKNCGKRRAAA</sequence>
<gene>
    <name evidence="8" type="ORF">LPB142_07720</name>
</gene>
<dbReference type="STRING" id="1850250.LPB142_07720"/>
<evidence type="ECO:0000259" key="7">
    <source>
        <dbReference type="Pfam" id="PF09335"/>
    </source>
</evidence>
<reference evidence="8 9" key="1">
    <citation type="submission" date="2016-10" db="EMBL/GenBank/DDBJ databases">
        <title>Rhodobacter sp. LPB0142, isolated from sea water.</title>
        <authorList>
            <person name="Kim E."/>
            <person name="Yi H."/>
        </authorList>
    </citation>
    <scope>NUCLEOTIDE SEQUENCE [LARGE SCALE GENOMIC DNA]</scope>
    <source>
        <strain evidence="8 9">LPB0142</strain>
    </source>
</reference>
<protein>
    <recommendedName>
        <fullName evidence="7">VTT domain-containing protein</fullName>
    </recommendedName>
</protein>
<dbReference type="EMBL" id="CP017781">
    <property type="protein sequence ID" value="AOZ69218.1"/>
    <property type="molecule type" value="Genomic_DNA"/>
</dbReference>
<dbReference type="InterPro" id="IPR051311">
    <property type="entry name" value="DedA_domain"/>
</dbReference>
<evidence type="ECO:0000256" key="5">
    <source>
        <dbReference type="ARBA" id="ARBA00023136"/>
    </source>
</evidence>
<evidence type="ECO:0000256" key="4">
    <source>
        <dbReference type="ARBA" id="ARBA00022989"/>
    </source>
</evidence>
<dbReference type="InterPro" id="IPR032816">
    <property type="entry name" value="VTT_dom"/>
</dbReference>
<evidence type="ECO:0000256" key="1">
    <source>
        <dbReference type="ARBA" id="ARBA00004651"/>
    </source>
</evidence>
<dbReference type="GO" id="GO:0005886">
    <property type="term" value="C:plasma membrane"/>
    <property type="evidence" value="ECO:0007669"/>
    <property type="project" value="UniProtKB-SubCell"/>
</dbReference>
<feature type="transmembrane region" description="Helical" evidence="6">
    <location>
        <begin position="45"/>
        <end position="66"/>
    </location>
</feature>
<dbReference type="PANTHER" id="PTHR42709">
    <property type="entry name" value="ALKALINE PHOSPHATASE LIKE PROTEIN"/>
    <property type="match status" value="1"/>
</dbReference>
<organism evidence="8 9">
    <name type="scientific">Rhodobacter xanthinilyticus</name>
    <dbReference type="NCBI Taxonomy" id="1850250"/>
    <lineage>
        <taxon>Bacteria</taxon>
        <taxon>Pseudomonadati</taxon>
        <taxon>Pseudomonadota</taxon>
        <taxon>Alphaproteobacteria</taxon>
        <taxon>Rhodobacterales</taxon>
        <taxon>Rhodobacter group</taxon>
        <taxon>Rhodobacter</taxon>
    </lineage>
</organism>
<comment type="subcellular location">
    <subcellularLocation>
        <location evidence="1">Cell membrane</location>
        <topology evidence="1">Multi-pass membrane protein</topology>
    </subcellularLocation>
</comment>
<evidence type="ECO:0000256" key="3">
    <source>
        <dbReference type="ARBA" id="ARBA00022692"/>
    </source>
</evidence>
<keyword evidence="3 6" id="KW-0812">Transmembrane</keyword>
<feature type="transmembrane region" description="Helical" evidence="6">
    <location>
        <begin position="103"/>
        <end position="124"/>
    </location>
</feature>